<dbReference type="GeneID" id="93076185"/>
<keyword evidence="1" id="KW-0812">Transmembrane</keyword>
<dbReference type="EMBL" id="JPGY02000001">
    <property type="protein sequence ID" value="KRU14189.1"/>
    <property type="molecule type" value="Genomic_DNA"/>
</dbReference>
<feature type="transmembrane region" description="Helical" evidence="1">
    <location>
        <begin position="49"/>
        <end position="70"/>
    </location>
</feature>
<dbReference type="KEGG" id="cpat:CLPA_c37590"/>
<gene>
    <name evidence="2" type="ORF">CLPA_c37590</name>
    <name evidence="3" type="ORF">CP6013_03445</name>
</gene>
<evidence type="ECO:0000313" key="3">
    <source>
        <dbReference type="EMBL" id="KRU14189.1"/>
    </source>
</evidence>
<reference evidence="3 4" key="3">
    <citation type="journal article" name="Genome Announc.">
        <title>Improved Draft Genome Sequence of Clostridium pasteurianum Strain ATCC 6013 (DSM 525) Using a Hybrid Next-Generation Sequencing Approach.</title>
        <authorList>
            <person name="Pyne M.E."/>
            <person name="Utturkar S."/>
            <person name="Brown S.D."/>
            <person name="Moo-Young M."/>
            <person name="Chung D.A."/>
            <person name="Chou C.P."/>
        </authorList>
    </citation>
    <scope>NUCLEOTIDE SEQUENCE [LARGE SCALE GENOMIC DNA]</scope>
    <source>
        <strain evidence="3 4">ATCC 6013</strain>
    </source>
</reference>
<dbReference type="Proteomes" id="UP000030905">
    <property type="component" value="Chromosome"/>
</dbReference>
<keyword evidence="1" id="KW-1133">Transmembrane helix</keyword>
<organism evidence="2 5">
    <name type="scientific">Clostridium pasteurianum DSM 525 = ATCC 6013</name>
    <dbReference type="NCBI Taxonomy" id="1262449"/>
    <lineage>
        <taxon>Bacteria</taxon>
        <taxon>Bacillati</taxon>
        <taxon>Bacillota</taxon>
        <taxon>Clostridia</taxon>
        <taxon>Eubacteriales</taxon>
        <taxon>Clostridiaceae</taxon>
        <taxon>Clostridium</taxon>
    </lineage>
</organism>
<reference evidence="2 5" key="1">
    <citation type="journal article" date="2015" name="Genome Announc.">
        <title>Complete Genome Sequence of the Nitrogen-Fixing and Solvent-Producing Clostridium pasteurianum DSM 525.</title>
        <authorList>
            <person name="Poehlein A."/>
            <person name="Grosse-Honebrink A."/>
            <person name="Zhang Y."/>
            <person name="Minton N.P."/>
            <person name="Daniel R."/>
        </authorList>
    </citation>
    <scope>NUCLEOTIDE SEQUENCE [LARGE SCALE GENOMIC DNA]</scope>
    <source>
        <strain evidence="2">DSM 525</strain>
        <strain evidence="5">DSM 525 / ATCC 6013</strain>
    </source>
</reference>
<evidence type="ECO:0000313" key="5">
    <source>
        <dbReference type="Proteomes" id="UP000030905"/>
    </source>
</evidence>
<evidence type="ECO:0000313" key="4">
    <source>
        <dbReference type="Proteomes" id="UP000028042"/>
    </source>
</evidence>
<dbReference type="PATRIC" id="fig|1262449.3.peg.3715"/>
<protein>
    <submittedName>
        <fullName evidence="2">Uncharacterized protein</fullName>
    </submittedName>
</protein>
<keyword evidence="1" id="KW-0472">Membrane</keyword>
<feature type="transmembrane region" description="Helical" evidence="1">
    <location>
        <begin position="12"/>
        <end position="37"/>
    </location>
</feature>
<dbReference type="AlphaFoldDB" id="A0A0H3JAS4"/>
<sequence>MSLDMVGIKIKWLNIAILFLTSFIALLMTIYFSISVTRLAIAKKRMGKFAAFIIFAIITTLQGLISYKIIDKVFHQTFYVKIFGFLQGTNAINSSNMDSDLASLIINGVPLNTVDVIFQVIIFIVFFILTSYIIEKKIDL</sequence>
<dbReference type="EMBL" id="CP009268">
    <property type="protein sequence ID" value="AJA53786.1"/>
    <property type="molecule type" value="Genomic_DNA"/>
</dbReference>
<accession>A0A0H3JAS4</accession>
<reference evidence="3" key="2">
    <citation type="submission" date="2015-10" db="EMBL/GenBank/DDBJ databases">
        <title>Improved Draft Genome Sequence of Clostridium pasteurianum Strain ATCC 6013 (DSM 525) Using a Hybrid Next-Generation Sequencing Approach.</title>
        <authorList>
            <person name="Pyne M.E."/>
            <person name="Utturkar S.M."/>
            <person name="Brown S.D."/>
            <person name="Moo-Young M."/>
            <person name="Chung D.A."/>
            <person name="Chou P.C."/>
        </authorList>
    </citation>
    <scope>NUCLEOTIDE SEQUENCE</scope>
    <source>
        <strain evidence="3">ATCC 6013</strain>
    </source>
</reference>
<proteinExistence type="predicted"/>
<evidence type="ECO:0000313" key="2">
    <source>
        <dbReference type="EMBL" id="AJA53786.1"/>
    </source>
</evidence>
<feature type="transmembrane region" description="Helical" evidence="1">
    <location>
        <begin position="116"/>
        <end position="134"/>
    </location>
</feature>
<name>A0A0H3JAS4_CLOPA</name>
<dbReference type="RefSeq" id="WP_004455561.1">
    <property type="nucleotide sequence ID" value="NZ_ANZB01000017.1"/>
</dbReference>
<dbReference type="KEGG" id="cpae:CPAST_c37590"/>
<evidence type="ECO:0000256" key="1">
    <source>
        <dbReference type="SAM" id="Phobius"/>
    </source>
</evidence>
<keyword evidence="5" id="KW-1185">Reference proteome</keyword>
<dbReference type="Proteomes" id="UP000028042">
    <property type="component" value="Unassembled WGS sequence"/>
</dbReference>